<name>A0A6G4APQ9_9ACTN</name>
<dbReference type="EMBL" id="JAAIKT010000060">
    <property type="protein sequence ID" value="NEW75456.1"/>
    <property type="molecule type" value="Genomic_DNA"/>
</dbReference>
<comment type="caution">
    <text evidence="1">The sequence shown here is derived from an EMBL/GenBank/DDBJ whole genome shotgun (WGS) entry which is preliminary data.</text>
</comment>
<accession>A0A6G4APQ9</accession>
<evidence type="ECO:0000313" key="1">
    <source>
        <dbReference type="EMBL" id="NEW75456.1"/>
    </source>
</evidence>
<reference evidence="1" key="1">
    <citation type="submission" date="2020-02" db="EMBL/GenBank/DDBJ databases">
        <title>A new Streptomyces sp. for controlling soil-borne diseases.</title>
        <authorList>
            <person name="Li X."/>
            <person name="Tian Y."/>
            <person name="Gao K."/>
        </authorList>
    </citation>
    <scope>NUCLEOTIDE SEQUENCE [LARGE SCALE GENOMIC DNA]</scope>
    <source>
        <strain evidence="1">0250</strain>
    </source>
</reference>
<evidence type="ECO:0000313" key="2">
    <source>
        <dbReference type="Proteomes" id="UP000476310"/>
    </source>
</evidence>
<sequence length="181" mass="19231">MTDTYIWKPATCYVCADPDSRLAPGDSDRPDILICNRCPAHGHLLDVATALTPPQKLAMRADTLMVGTPAEPDGLTPYTLGVANLAESKRLRPTWRTGKVTHTLVLSSPGPHGVSGHITLGARSRKILRALLKYPTDSITAQANATGTNAVRELLAGVSPSQCPPNCDAPTVDTCLNRAPQ</sequence>
<proteinExistence type="predicted"/>
<dbReference type="Proteomes" id="UP000476310">
    <property type="component" value="Unassembled WGS sequence"/>
</dbReference>
<gene>
    <name evidence="1" type="ORF">G4H13_35175</name>
</gene>
<protein>
    <submittedName>
        <fullName evidence="1">Uncharacterized protein</fullName>
    </submittedName>
</protein>
<organism evidence="1 2">
    <name type="scientific">Streptomyces rhizosphaericus</name>
    <dbReference type="NCBI Taxonomy" id="114699"/>
    <lineage>
        <taxon>Bacteria</taxon>
        <taxon>Bacillati</taxon>
        <taxon>Actinomycetota</taxon>
        <taxon>Actinomycetes</taxon>
        <taxon>Kitasatosporales</taxon>
        <taxon>Streptomycetaceae</taxon>
        <taxon>Streptomyces</taxon>
        <taxon>Streptomyces violaceusniger group</taxon>
    </lineage>
</organism>
<keyword evidence="2" id="KW-1185">Reference proteome</keyword>
<dbReference type="RefSeq" id="WP_164433830.1">
    <property type="nucleotide sequence ID" value="NZ_JAAIKT010000060.1"/>
</dbReference>
<dbReference type="AlphaFoldDB" id="A0A6G4APQ9"/>